<evidence type="ECO:0000259" key="17">
    <source>
        <dbReference type="SMART" id="SM00382"/>
    </source>
</evidence>
<dbReference type="PANTHER" id="PTHR23077">
    <property type="entry name" value="AAA-FAMILY ATPASE"/>
    <property type="match status" value="1"/>
</dbReference>
<evidence type="ECO:0000256" key="13">
    <source>
        <dbReference type="ARBA" id="ARBA00034532"/>
    </source>
</evidence>
<gene>
    <name evidence="18" type="ORF">L9F63_015984</name>
</gene>
<dbReference type="SUPFAM" id="SSF52540">
    <property type="entry name" value="P-loop containing nucleoside triphosphate hydrolases"/>
    <property type="match status" value="2"/>
</dbReference>
<feature type="domain" description="AAA+ ATPase" evidence="17">
    <location>
        <begin position="664"/>
        <end position="800"/>
    </location>
</feature>
<dbReference type="PROSITE" id="PS00674">
    <property type="entry name" value="AAA"/>
    <property type="match status" value="1"/>
</dbReference>
<accession>A0AAD8A3W4</accession>
<reference evidence="18" key="1">
    <citation type="journal article" date="2023" name="IScience">
        <title>Live-bearing cockroach genome reveals convergent evolutionary mechanisms linked to viviparity in insects and beyond.</title>
        <authorList>
            <person name="Fouks B."/>
            <person name="Harrison M.C."/>
            <person name="Mikhailova A.A."/>
            <person name="Marchal E."/>
            <person name="English S."/>
            <person name="Carruthers M."/>
            <person name="Jennings E.C."/>
            <person name="Chiamaka E.L."/>
            <person name="Frigard R.A."/>
            <person name="Pippel M."/>
            <person name="Attardo G.M."/>
            <person name="Benoit J.B."/>
            <person name="Bornberg-Bauer E."/>
            <person name="Tobe S.S."/>
        </authorList>
    </citation>
    <scope>NUCLEOTIDE SEQUENCE</scope>
    <source>
        <strain evidence="18">Stay&amp;Tobe</strain>
    </source>
</reference>
<comment type="caution">
    <text evidence="18">The sequence shown here is derived from an EMBL/GenBank/DDBJ whole genome shotgun (WGS) entry which is preliminary data.</text>
</comment>
<evidence type="ECO:0000256" key="12">
    <source>
        <dbReference type="ARBA" id="ARBA00032509"/>
    </source>
</evidence>
<comment type="subcellular location">
    <subcellularLocation>
        <location evidence="1">Cytoplasm</location>
        <location evidence="1">Cytosol</location>
    </subcellularLocation>
    <subcellularLocation>
        <location evidence="14">Peroxisome membrane</location>
    </subcellularLocation>
</comment>
<dbReference type="CDD" id="cd19526">
    <property type="entry name" value="RecA-like_PEX1_r2"/>
    <property type="match status" value="1"/>
</dbReference>
<comment type="similarity">
    <text evidence="2">Belongs to the AAA ATPase family.</text>
</comment>
<dbReference type="GO" id="GO:0016558">
    <property type="term" value="P:protein import into peroxisome matrix"/>
    <property type="evidence" value="ECO:0007669"/>
    <property type="project" value="TreeGrafter"/>
</dbReference>
<dbReference type="GO" id="GO:0005778">
    <property type="term" value="C:peroxisomal membrane"/>
    <property type="evidence" value="ECO:0007669"/>
    <property type="project" value="UniProtKB-SubCell"/>
</dbReference>
<keyword evidence="9" id="KW-0653">Protein transport</keyword>
<evidence type="ECO:0000313" key="18">
    <source>
        <dbReference type="EMBL" id="KAJ9590978.1"/>
    </source>
</evidence>
<dbReference type="InterPro" id="IPR003960">
    <property type="entry name" value="ATPase_AAA_CS"/>
</dbReference>
<dbReference type="Pfam" id="PF17862">
    <property type="entry name" value="AAA_lid_3"/>
    <property type="match status" value="1"/>
</dbReference>
<keyword evidence="7" id="KW-0378">Hydrolase</keyword>
<dbReference type="InterPro" id="IPR003593">
    <property type="entry name" value="AAA+_ATPase"/>
</dbReference>
<name>A0AAD8A3W4_DIPPU</name>
<dbReference type="Gene3D" id="1.10.8.60">
    <property type="match status" value="2"/>
</dbReference>
<sequence length="926" mass="102492">NIDTDCTVGLLQPLTDVVVAPPGTKPAQTKPVEQSKQNESNQSLAQLLIGTFRNLIPTQSPNKHVTGIEDDDSKRLALLQKLSKKRSPLICRVHRLKPPEPVNSADKLLLQPYNVFVRRCWVPDLDTKDLFLCKLRRGPTPPDTTKSTSKEDDKKSSDGRKESVYARLIIVEGILEELSDIMKEYVNKETFKQKTGHLIILVSDAVRTILGRKVGGRVCLEFVTSASSQVVSGIEFSPLGHWEDSDPNEKENDVETLCRRYIATQVETHPLVLSSGAVLPVSDSRSVLATLSPPETEYAVLDPERVRRCRFTFKERLNVHLPVLDDDMIKEETSSLYLCLYHSNDSNWSKLATLFSEGVTSLELSLKLTPLAATLLPLRSNLCADNVLILGSAGSGKTSLVRAICRHLRQPPHYIHSTYVQCKQLKGKSVETLHKMVTQWLNECIYYQPAVLVLDDLASIAGVGNGMPGDEETNYFTRIAAMLNRLITQRQTMNCISVIATAPSVLKLNSYLVASRGVHVFNTHLQIPELHENDRVEILKHLASHRSDTKSDSLESIDWNDIANRTDGFVVQDLADLVNKSVFEAFKRAGSDGNVQQAELCEQDIEEGLKNSIPLLQRGVQLFDGEALTWDDVGGLSEVKQVLIEVLQWPSQYPEVFENAPLRHQTGLLLYGAPGTGKTLLAGAVAHECNLRFISVKGPELLSKYIGASEEGVRNIFHKAQSAKPCVLFFDEFDSLAPRRGHDSTGVTDRVVNQLLTQLDGVESLRGVWVMAATSRPDMIDPALLRPGRLDRAVLCPLPDKAARLSILLALSRKLTMSHDVDLEEIAVQAEGFTGADLQAVLYTAQLAAVEQTIPSESDLGDDIQVESSCPVVTQKHLRTALRDTRPSLSDAEKLKYTLIYERFARSRGGNSAEDMASMPQRATLA</sequence>
<organism evidence="18 19">
    <name type="scientific">Diploptera punctata</name>
    <name type="common">Pacific beetle cockroach</name>
    <dbReference type="NCBI Taxonomy" id="6984"/>
    <lineage>
        <taxon>Eukaryota</taxon>
        <taxon>Metazoa</taxon>
        <taxon>Ecdysozoa</taxon>
        <taxon>Arthropoda</taxon>
        <taxon>Hexapoda</taxon>
        <taxon>Insecta</taxon>
        <taxon>Pterygota</taxon>
        <taxon>Neoptera</taxon>
        <taxon>Polyneoptera</taxon>
        <taxon>Dictyoptera</taxon>
        <taxon>Blattodea</taxon>
        <taxon>Blaberoidea</taxon>
        <taxon>Blaberidae</taxon>
        <taxon>Diplopterinae</taxon>
        <taxon>Diploptera</taxon>
    </lineage>
</organism>
<evidence type="ECO:0000256" key="4">
    <source>
        <dbReference type="ARBA" id="ARBA00022490"/>
    </source>
</evidence>
<keyword evidence="19" id="KW-1185">Reference proteome</keyword>
<comment type="subunit">
    <text evidence="15">Interacts with PEX6; forming the PEX1-PEX6 AAA ATPase complex, which is composed of a heterohexamer formed by a trimer of PEX1-PEX6 dimers.</text>
</comment>
<feature type="compositionally biased region" description="Polar residues" evidence="16">
    <location>
        <begin position="31"/>
        <end position="40"/>
    </location>
</feature>
<evidence type="ECO:0000256" key="16">
    <source>
        <dbReference type="SAM" id="MobiDB-lite"/>
    </source>
</evidence>
<dbReference type="SMART" id="SM00382">
    <property type="entry name" value="AAA"/>
    <property type="match status" value="2"/>
</dbReference>
<dbReference type="Pfam" id="PF00004">
    <property type="entry name" value="AAA"/>
    <property type="match status" value="2"/>
</dbReference>
<keyword evidence="10" id="KW-0472">Membrane</keyword>
<feature type="region of interest" description="Disordered" evidence="16">
    <location>
        <begin position="19"/>
        <end position="40"/>
    </location>
</feature>
<dbReference type="GO" id="GO:0016887">
    <property type="term" value="F:ATP hydrolysis activity"/>
    <property type="evidence" value="ECO:0007669"/>
    <property type="project" value="InterPro"/>
</dbReference>
<keyword evidence="8" id="KW-0067">ATP-binding</keyword>
<evidence type="ECO:0000313" key="19">
    <source>
        <dbReference type="Proteomes" id="UP001233999"/>
    </source>
</evidence>
<evidence type="ECO:0000256" key="1">
    <source>
        <dbReference type="ARBA" id="ARBA00004514"/>
    </source>
</evidence>
<dbReference type="InterPro" id="IPR041569">
    <property type="entry name" value="AAA_lid_3"/>
</dbReference>
<dbReference type="Gene3D" id="3.40.50.300">
    <property type="entry name" value="P-loop containing nucleotide triphosphate hydrolases"/>
    <property type="match status" value="2"/>
</dbReference>
<evidence type="ECO:0000256" key="14">
    <source>
        <dbReference type="ARBA" id="ARBA00046271"/>
    </source>
</evidence>
<dbReference type="Proteomes" id="UP001233999">
    <property type="component" value="Unassembled WGS sequence"/>
</dbReference>
<evidence type="ECO:0000256" key="10">
    <source>
        <dbReference type="ARBA" id="ARBA00023136"/>
    </source>
</evidence>
<evidence type="ECO:0000256" key="15">
    <source>
        <dbReference type="ARBA" id="ARBA00064205"/>
    </source>
</evidence>
<evidence type="ECO:0000256" key="8">
    <source>
        <dbReference type="ARBA" id="ARBA00022840"/>
    </source>
</evidence>
<evidence type="ECO:0000256" key="6">
    <source>
        <dbReference type="ARBA" id="ARBA00022741"/>
    </source>
</evidence>
<feature type="domain" description="AAA+ ATPase" evidence="17">
    <location>
        <begin position="383"/>
        <end position="524"/>
    </location>
</feature>
<keyword evidence="4" id="KW-0963">Cytoplasm</keyword>
<dbReference type="GO" id="GO:0005829">
    <property type="term" value="C:cytosol"/>
    <property type="evidence" value="ECO:0007669"/>
    <property type="project" value="UniProtKB-SubCell"/>
</dbReference>
<keyword evidence="5" id="KW-0677">Repeat</keyword>
<dbReference type="AlphaFoldDB" id="A0AAD8A3W4"/>
<evidence type="ECO:0000256" key="11">
    <source>
        <dbReference type="ARBA" id="ARBA00023140"/>
    </source>
</evidence>
<evidence type="ECO:0000256" key="3">
    <source>
        <dbReference type="ARBA" id="ARBA00022448"/>
    </source>
</evidence>
<keyword evidence="6" id="KW-0547">Nucleotide-binding</keyword>
<dbReference type="FunFam" id="3.40.50.300:FF:000149">
    <property type="entry name" value="Nuclear valosin-containing protein-like"/>
    <property type="match status" value="1"/>
</dbReference>
<evidence type="ECO:0000256" key="5">
    <source>
        <dbReference type="ARBA" id="ARBA00022737"/>
    </source>
</evidence>
<dbReference type="PANTHER" id="PTHR23077:SF12">
    <property type="entry name" value="PEROXISOMAL ATPASE PEX1"/>
    <property type="match status" value="1"/>
</dbReference>
<dbReference type="InterPro" id="IPR027417">
    <property type="entry name" value="P-loop_NTPase"/>
</dbReference>
<evidence type="ECO:0000256" key="7">
    <source>
        <dbReference type="ARBA" id="ARBA00022801"/>
    </source>
</evidence>
<evidence type="ECO:0000256" key="2">
    <source>
        <dbReference type="ARBA" id="ARBA00006914"/>
    </source>
</evidence>
<dbReference type="InterPro" id="IPR003959">
    <property type="entry name" value="ATPase_AAA_core"/>
</dbReference>
<keyword evidence="3" id="KW-0813">Transport</keyword>
<protein>
    <recommendedName>
        <fullName evidence="13">Peroxisomal ATPase PEX1</fullName>
    </recommendedName>
    <alternativeName>
        <fullName evidence="12">Peroxin-1</fullName>
    </alternativeName>
</protein>
<evidence type="ECO:0000256" key="9">
    <source>
        <dbReference type="ARBA" id="ARBA00022927"/>
    </source>
</evidence>
<reference evidence="18" key="2">
    <citation type="submission" date="2023-05" db="EMBL/GenBank/DDBJ databases">
        <authorList>
            <person name="Fouks B."/>
        </authorList>
    </citation>
    <scope>NUCLEOTIDE SEQUENCE</scope>
    <source>
        <strain evidence="18">Stay&amp;Tobe</strain>
        <tissue evidence="18">Testes</tissue>
    </source>
</reference>
<dbReference type="EMBL" id="JASPKZ010004175">
    <property type="protein sequence ID" value="KAJ9590978.1"/>
    <property type="molecule type" value="Genomic_DNA"/>
</dbReference>
<dbReference type="GO" id="GO:0005524">
    <property type="term" value="F:ATP binding"/>
    <property type="evidence" value="ECO:0007669"/>
    <property type="project" value="UniProtKB-KW"/>
</dbReference>
<dbReference type="FunFam" id="1.10.8.60:FF:000105">
    <property type="entry name" value="PeRoXisome assembly factor"/>
    <property type="match status" value="1"/>
</dbReference>
<keyword evidence="11" id="KW-0576">Peroxisome</keyword>
<feature type="non-terminal residue" evidence="18">
    <location>
        <position position="926"/>
    </location>
</feature>
<feature type="compositionally biased region" description="Basic and acidic residues" evidence="16">
    <location>
        <begin position="148"/>
        <end position="159"/>
    </location>
</feature>
<dbReference type="InterPro" id="IPR050168">
    <property type="entry name" value="AAA_ATPase_domain"/>
</dbReference>
<feature type="region of interest" description="Disordered" evidence="16">
    <location>
        <begin position="136"/>
        <end position="159"/>
    </location>
</feature>
<proteinExistence type="inferred from homology"/>